<evidence type="ECO:0000313" key="3">
    <source>
        <dbReference type="EMBL" id="KAF2000190.1"/>
    </source>
</evidence>
<dbReference type="EMBL" id="ML977590">
    <property type="protein sequence ID" value="KAF2000190.1"/>
    <property type="molecule type" value="Genomic_DNA"/>
</dbReference>
<name>A0A6A5WE94_9PLEO</name>
<protein>
    <submittedName>
        <fullName evidence="3">Uncharacterized protein</fullName>
    </submittedName>
</protein>
<accession>A0A6A5WE94</accession>
<reference evidence="3" key="1">
    <citation type="journal article" date="2020" name="Stud. Mycol.">
        <title>101 Dothideomycetes genomes: a test case for predicting lifestyles and emergence of pathogens.</title>
        <authorList>
            <person name="Haridas S."/>
            <person name="Albert R."/>
            <person name="Binder M."/>
            <person name="Bloem J."/>
            <person name="Labutti K."/>
            <person name="Salamov A."/>
            <person name="Andreopoulos B."/>
            <person name="Baker S."/>
            <person name="Barry K."/>
            <person name="Bills G."/>
            <person name="Bluhm B."/>
            <person name="Cannon C."/>
            <person name="Castanera R."/>
            <person name="Culley D."/>
            <person name="Daum C."/>
            <person name="Ezra D."/>
            <person name="Gonzalez J."/>
            <person name="Henrissat B."/>
            <person name="Kuo A."/>
            <person name="Liang C."/>
            <person name="Lipzen A."/>
            <person name="Lutzoni F."/>
            <person name="Magnuson J."/>
            <person name="Mondo S."/>
            <person name="Nolan M."/>
            <person name="Ohm R."/>
            <person name="Pangilinan J."/>
            <person name="Park H.-J."/>
            <person name="Ramirez L."/>
            <person name="Alfaro M."/>
            <person name="Sun H."/>
            <person name="Tritt A."/>
            <person name="Yoshinaga Y."/>
            <person name="Zwiers L.-H."/>
            <person name="Turgeon B."/>
            <person name="Goodwin S."/>
            <person name="Spatafora J."/>
            <person name="Crous P."/>
            <person name="Grigoriev I."/>
        </authorList>
    </citation>
    <scope>NUCLEOTIDE SEQUENCE</scope>
    <source>
        <strain evidence="3">CBS 123094</strain>
    </source>
</reference>
<dbReference type="AlphaFoldDB" id="A0A6A5WE94"/>
<feature type="compositionally biased region" description="Polar residues" evidence="2">
    <location>
        <begin position="16"/>
        <end position="33"/>
    </location>
</feature>
<keyword evidence="4" id="KW-1185">Reference proteome</keyword>
<feature type="region of interest" description="Disordered" evidence="2">
    <location>
        <begin position="1"/>
        <end position="36"/>
    </location>
</feature>
<evidence type="ECO:0000256" key="2">
    <source>
        <dbReference type="SAM" id="MobiDB-lite"/>
    </source>
</evidence>
<proteinExistence type="predicted"/>
<feature type="region of interest" description="Disordered" evidence="2">
    <location>
        <begin position="214"/>
        <end position="241"/>
    </location>
</feature>
<feature type="region of interest" description="Disordered" evidence="2">
    <location>
        <begin position="409"/>
        <end position="449"/>
    </location>
</feature>
<evidence type="ECO:0000313" key="4">
    <source>
        <dbReference type="Proteomes" id="UP000799779"/>
    </source>
</evidence>
<sequence length="463" mass="50809">MSAPTSPTREVVFNRRNVTPSSTKNSNGDTVVGSQGDGKAARLIVTPASRLQHVDSATVALSLSTTSPKTTPTNFLDPVRIAAVPKAKIRTKNVAVPVFKDTTAEKPTVTAITVAESVVTETVATETITTGIRSHKRKHGVAYSVSDNPPTKKSMRYKNTEEGIPKEPAKPKHGKLGELHKKFKSRPVVKKLPQIDLEKREEDRLALTINDKPGVNHRQRVNGNHLDKINTGSSERQPGQIRYKRESDIRQRKAGVHDVNGIAGNRHRYCLNSVNRPLEDREIPKDKMVSAPDIQCHPDPDIDNATWYPIPKSEQSWVTMGYTQVPWGRIIESPKLYPNILVLEDHGVFRMTKMTADKLEELREASYRKEKATTRKKAAQKAAETKRRNMEDAEAAKAAAIALGLKASSGQTIGSSGKAQASERRAHKQAARVARSGSSNGPATPAHPLYLVARLRGVGKRAG</sequence>
<dbReference type="Proteomes" id="UP000799779">
    <property type="component" value="Unassembled WGS sequence"/>
</dbReference>
<gene>
    <name evidence="3" type="ORF">P154DRAFT_534861</name>
</gene>
<keyword evidence="1" id="KW-0175">Coiled coil</keyword>
<evidence type="ECO:0000256" key="1">
    <source>
        <dbReference type="SAM" id="Coils"/>
    </source>
</evidence>
<feature type="coiled-coil region" evidence="1">
    <location>
        <begin position="369"/>
        <end position="396"/>
    </location>
</feature>
<organism evidence="3 4">
    <name type="scientific">Amniculicola lignicola CBS 123094</name>
    <dbReference type="NCBI Taxonomy" id="1392246"/>
    <lineage>
        <taxon>Eukaryota</taxon>
        <taxon>Fungi</taxon>
        <taxon>Dikarya</taxon>
        <taxon>Ascomycota</taxon>
        <taxon>Pezizomycotina</taxon>
        <taxon>Dothideomycetes</taxon>
        <taxon>Pleosporomycetidae</taxon>
        <taxon>Pleosporales</taxon>
        <taxon>Amniculicolaceae</taxon>
        <taxon>Amniculicola</taxon>
    </lineage>
</organism>